<accession>A0ACA9QDY9</accession>
<sequence>SIVVIEKVLKALFTILIPFMPSHDELEEPEDEPVFTYQDEYEISKLSPA</sequence>
<evidence type="ECO:0000313" key="1">
    <source>
        <dbReference type="EMBL" id="CAG8747369.1"/>
    </source>
</evidence>
<feature type="non-terminal residue" evidence="1">
    <location>
        <position position="1"/>
    </location>
</feature>
<protein>
    <submittedName>
        <fullName evidence="1">20902_t:CDS:1</fullName>
    </submittedName>
</protein>
<proteinExistence type="predicted"/>
<organism evidence="1 2">
    <name type="scientific">Racocetra persica</name>
    <dbReference type="NCBI Taxonomy" id="160502"/>
    <lineage>
        <taxon>Eukaryota</taxon>
        <taxon>Fungi</taxon>
        <taxon>Fungi incertae sedis</taxon>
        <taxon>Mucoromycota</taxon>
        <taxon>Glomeromycotina</taxon>
        <taxon>Glomeromycetes</taxon>
        <taxon>Diversisporales</taxon>
        <taxon>Gigasporaceae</taxon>
        <taxon>Racocetra</taxon>
    </lineage>
</organism>
<gene>
    <name evidence="1" type="ORF">RPERSI_LOCUS13810</name>
</gene>
<name>A0ACA9QDY9_9GLOM</name>
<keyword evidence="2" id="KW-1185">Reference proteome</keyword>
<comment type="caution">
    <text evidence="1">The sequence shown here is derived from an EMBL/GenBank/DDBJ whole genome shotgun (WGS) entry which is preliminary data.</text>
</comment>
<evidence type="ECO:0000313" key="2">
    <source>
        <dbReference type="Proteomes" id="UP000789920"/>
    </source>
</evidence>
<reference evidence="1" key="1">
    <citation type="submission" date="2021-06" db="EMBL/GenBank/DDBJ databases">
        <authorList>
            <person name="Kallberg Y."/>
            <person name="Tangrot J."/>
            <person name="Rosling A."/>
        </authorList>
    </citation>
    <scope>NUCLEOTIDE SEQUENCE</scope>
    <source>
        <strain evidence="1">MA461A</strain>
    </source>
</reference>
<dbReference type="EMBL" id="CAJVQC010031046">
    <property type="protein sequence ID" value="CAG8747369.1"/>
    <property type="molecule type" value="Genomic_DNA"/>
</dbReference>
<dbReference type="Proteomes" id="UP000789920">
    <property type="component" value="Unassembled WGS sequence"/>
</dbReference>